<gene>
    <name evidence="4" type="ORF">DM01DRAFT_1330919</name>
</gene>
<feature type="chain" id="PRO_5013118024" description="Yeast cell wall synthesis Kre9/Knh1-like N-terminal domain-containing protein" evidence="2">
    <location>
        <begin position="18"/>
        <end position="188"/>
    </location>
</feature>
<organism evidence="4 5">
    <name type="scientific">Hesseltinella vesiculosa</name>
    <dbReference type="NCBI Taxonomy" id="101127"/>
    <lineage>
        <taxon>Eukaryota</taxon>
        <taxon>Fungi</taxon>
        <taxon>Fungi incertae sedis</taxon>
        <taxon>Mucoromycota</taxon>
        <taxon>Mucoromycotina</taxon>
        <taxon>Mucoromycetes</taxon>
        <taxon>Mucorales</taxon>
        <taxon>Cunninghamellaceae</taxon>
        <taxon>Hesseltinella</taxon>
    </lineage>
</organism>
<dbReference type="InterPro" id="IPR052982">
    <property type="entry name" value="SRP1/TIP1-like"/>
</dbReference>
<keyword evidence="1 2" id="KW-0732">Signal</keyword>
<dbReference type="Pfam" id="PF10342">
    <property type="entry name" value="Kre9_KNH"/>
    <property type="match status" value="1"/>
</dbReference>
<proteinExistence type="predicted"/>
<dbReference type="AlphaFoldDB" id="A0A1X2GXI7"/>
<evidence type="ECO:0000256" key="2">
    <source>
        <dbReference type="SAM" id="SignalP"/>
    </source>
</evidence>
<dbReference type="InterPro" id="IPR018466">
    <property type="entry name" value="Kre9/Knh1-like_N"/>
</dbReference>
<dbReference type="EMBL" id="MCGT01000001">
    <property type="protein sequence ID" value="ORX62788.1"/>
    <property type="molecule type" value="Genomic_DNA"/>
</dbReference>
<feature type="non-terminal residue" evidence="4">
    <location>
        <position position="1"/>
    </location>
</feature>
<keyword evidence="5" id="KW-1185">Reference proteome</keyword>
<sequence length="188" mass="18446">MFKSLVALSLTVSAALAQQAGILSVTSPLQGTVYTAGQTALISWINPTVDTISQIVLASGSATALQPVAVIATNVSAADGSFSWAVPANISNGNTYAFEFGTSPDLAYSPMFVIQGGSGGNTTAPPPPSSSVVMPSSSASAASASSSVSTASTASASASATASKSDATRKTVALGMVAMIVGTAVTLY</sequence>
<accession>A0A1X2GXI7</accession>
<dbReference type="Proteomes" id="UP000242146">
    <property type="component" value="Unassembled WGS sequence"/>
</dbReference>
<dbReference type="OrthoDB" id="2260257at2759"/>
<evidence type="ECO:0000313" key="5">
    <source>
        <dbReference type="Proteomes" id="UP000242146"/>
    </source>
</evidence>
<protein>
    <recommendedName>
        <fullName evidence="3">Yeast cell wall synthesis Kre9/Knh1-like N-terminal domain-containing protein</fullName>
    </recommendedName>
</protein>
<reference evidence="4 5" key="1">
    <citation type="submission" date="2016-07" db="EMBL/GenBank/DDBJ databases">
        <title>Pervasive Adenine N6-methylation of Active Genes in Fungi.</title>
        <authorList>
            <consortium name="DOE Joint Genome Institute"/>
            <person name="Mondo S.J."/>
            <person name="Dannebaum R.O."/>
            <person name="Kuo R.C."/>
            <person name="Labutti K."/>
            <person name="Haridas S."/>
            <person name="Kuo A."/>
            <person name="Salamov A."/>
            <person name="Ahrendt S.R."/>
            <person name="Lipzen A."/>
            <person name="Sullivan W."/>
            <person name="Andreopoulos W.B."/>
            <person name="Clum A."/>
            <person name="Lindquist E."/>
            <person name="Daum C."/>
            <person name="Ramamoorthy G.K."/>
            <person name="Gryganskyi A."/>
            <person name="Culley D."/>
            <person name="Magnuson J.K."/>
            <person name="James T.Y."/>
            <person name="O'Malley M.A."/>
            <person name="Stajich J.E."/>
            <person name="Spatafora J.W."/>
            <person name="Visel A."/>
            <person name="Grigoriev I.V."/>
        </authorList>
    </citation>
    <scope>NUCLEOTIDE SEQUENCE [LARGE SCALE GENOMIC DNA]</scope>
    <source>
        <strain evidence="4 5">NRRL 3301</strain>
    </source>
</reference>
<evidence type="ECO:0000313" key="4">
    <source>
        <dbReference type="EMBL" id="ORX62788.1"/>
    </source>
</evidence>
<dbReference type="PANTHER" id="PTHR40633">
    <property type="entry name" value="MATRIX PROTEIN, PUTATIVE (AFU_ORTHOLOGUE AFUA_8G05410)-RELATED"/>
    <property type="match status" value="1"/>
</dbReference>
<evidence type="ECO:0000256" key="1">
    <source>
        <dbReference type="ARBA" id="ARBA00022729"/>
    </source>
</evidence>
<feature type="signal peptide" evidence="2">
    <location>
        <begin position="1"/>
        <end position="17"/>
    </location>
</feature>
<evidence type="ECO:0000259" key="3">
    <source>
        <dbReference type="Pfam" id="PF10342"/>
    </source>
</evidence>
<dbReference type="PANTHER" id="PTHR40633:SF1">
    <property type="entry name" value="GPI ANCHORED SERINE-THREONINE RICH PROTEIN (AFU_ORTHOLOGUE AFUA_1G03630)"/>
    <property type="match status" value="1"/>
</dbReference>
<name>A0A1X2GXI7_9FUNG</name>
<feature type="domain" description="Yeast cell wall synthesis Kre9/Knh1-like N-terminal" evidence="3">
    <location>
        <begin position="27"/>
        <end position="114"/>
    </location>
</feature>
<comment type="caution">
    <text evidence="4">The sequence shown here is derived from an EMBL/GenBank/DDBJ whole genome shotgun (WGS) entry which is preliminary data.</text>
</comment>